<dbReference type="OrthoDB" id="3650366at2759"/>
<keyword evidence="2" id="KW-1185">Reference proteome</keyword>
<organism evidence="1 2">
    <name type="scientific">Ramularia collo-cygni</name>
    <dbReference type="NCBI Taxonomy" id="112498"/>
    <lineage>
        <taxon>Eukaryota</taxon>
        <taxon>Fungi</taxon>
        <taxon>Dikarya</taxon>
        <taxon>Ascomycota</taxon>
        <taxon>Pezizomycotina</taxon>
        <taxon>Dothideomycetes</taxon>
        <taxon>Dothideomycetidae</taxon>
        <taxon>Mycosphaerellales</taxon>
        <taxon>Mycosphaerellaceae</taxon>
        <taxon>Ramularia</taxon>
    </lineage>
</organism>
<dbReference type="STRING" id="112498.A0A2D3UUU4"/>
<evidence type="ECO:0000313" key="1">
    <source>
        <dbReference type="EMBL" id="CZT21422.1"/>
    </source>
</evidence>
<dbReference type="Proteomes" id="UP000225277">
    <property type="component" value="Unassembled WGS sequence"/>
</dbReference>
<dbReference type="Gene3D" id="3.40.50.300">
    <property type="entry name" value="P-loop containing nucleotide triphosphate hydrolases"/>
    <property type="match status" value="1"/>
</dbReference>
<dbReference type="GeneID" id="35602404"/>
<dbReference type="PANTHER" id="PTHR48312:SF1">
    <property type="entry name" value="SULFOTRANSFERASE"/>
    <property type="match status" value="1"/>
</dbReference>
<protein>
    <recommendedName>
        <fullName evidence="3">Sulfotransferase domain-containing protein</fullName>
    </recommendedName>
</protein>
<dbReference type="SUPFAM" id="SSF52540">
    <property type="entry name" value="P-loop containing nucleoside triphosphate hydrolases"/>
    <property type="match status" value="1"/>
</dbReference>
<dbReference type="PANTHER" id="PTHR48312">
    <property type="match status" value="1"/>
</dbReference>
<name>A0A2D3UUU4_9PEZI</name>
<accession>A0A2D3UUU4</accession>
<dbReference type="RefSeq" id="XP_023628311.1">
    <property type="nucleotide sequence ID" value="XM_023772543.1"/>
</dbReference>
<dbReference type="InterPro" id="IPR027417">
    <property type="entry name" value="P-loop_NTPase"/>
</dbReference>
<dbReference type="AlphaFoldDB" id="A0A2D3UUU4"/>
<evidence type="ECO:0000313" key="2">
    <source>
        <dbReference type="Proteomes" id="UP000225277"/>
    </source>
</evidence>
<evidence type="ECO:0008006" key="3">
    <source>
        <dbReference type="Google" id="ProtNLM"/>
    </source>
</evidence>
<dbReference type="EMBL" id="FJUY01000011">
    <property type="protein sequence ID" value="CZT21422.1"/>
    <property type="molecule type" value="Genomic_DNA"/>
</dbReference>
<sequence>MKPWEQKRVFLFSHPRTASNLLVRLLSNQPDWETSDYLFFDAFQYTRDAFDGLELEDVPETARAEHSDLIEQGHQKLENFVCTAMDKQKHVMLKDHTLLVTPVESTYGDVVMPTNPSIFPDTLMLSWRPVILIRNPILIYESWLRAEGEPYPNLESQYAKIYTTLKFQRAVFDWYRHHPECTLQPIVLNADDIIERQDVLERFCELVGMEKEKLVLSWKPSHAPAKFALNERFKRFLQTFQESTGIERSKSSVGITLEERQTQWRKEFGPERASMLVSRVVESWPDFQYLRSMRLC</sequence>
<proteinExistence type="predicted"/>
<gene>
    <name evidence="1" type="ORF">RCC_07285</name>
</gene>
<reference evidence="1 2" key="1">
    <citation type="submission" date="2016-03" db="EMBL/GenBank/DDBJ databases">
        <authorList>
            <person name="Ploux O."/>
        </authorList>
    </citation>
    <scope>NUCLEOTIDE SEQUENCE [LARGE SCALE GENOMIC DNA]</scope>
    <source>
        <strain evidence="1 2">URUG2</strain>
    </source>
</reference>